<sequence>MTHSGLADTAAFDFSVVVPCHNESGYIENLLHDLAAQTIGTENFEVVVVDNNSSDNTNEIVWDFACHTRKLNVRLVHEYEPGVSCARNSGARVAKGTTLIFLDADNRISPTFLSDISYTMHAKNSVAGTIRTMPDVAEARALCVFWVLELIKILLRRPFGKSYVHRRIYESSQGYNEQIVLGENLDFLIRVKALAKKEGKVFGHIRRPIYCSLRRFHTQGYARVLVPWFVAYCGFFNLKYQTMTSIKGHDTA</sequence>
<dbReference type="Proteomes" id="UP000518681">
    <property type="component" value="Unassembled WGS sequence"/>
</dbReference>
<evidence type="ECO:0000256" key="2">
    <source>
        <dbReference type="ARBA" id="ARBA00022475"/>
    </source>
</evidence>
<evidence type="ECO:0000259" key="6">
    <source>
        <dbReference type="Pfam" id="PF00535"/>
    </source>
</evidence>
<feature type="domain" description="Glycosyltransferase 2-like" evidence="6">
    <location>
        <begin position="15"/>
        <end position="130"/>
    </location>
</feature>
<keyword evidence="2" id="KW-1003">Cell membrane</keyword>
<comment type="subcellular location">
    <subcellularLocation>
        <location evidence="1">Cell membrane</location>
    </subcellularLocation>
</comment>
<reference evidence="7 8" key="1">
    <citation type="submission" date="2020-08" db="EMBL/GenBank/DDBJ databases">
        <title>Genomic Encyclopedia of Type Strains, Phase IV (KMG-V): Genome sequencing to study the core and pangenomes of soil and plant-associated prokaryotes.</title>
        <authorList>
            <person name="Whitman W."/>
        </authorList>
    </citation>
    <scope>NUCLEOTIDE SEQUENCE [LARGE SCALE GENOMIC DNA]</scope>
    <source>
        <strain evidence="7 8">SEMIA 4013</strain>
    </source>
</reference>
<keyword evidence="3" id="KW-0328">Glycosyltransferase</keyword>
<evidence type="ECO:0000313" key="8">
    <source>
        <dbReference type="Proteomes" id="UP000518681"/>
    </source>
</evidence>
<dbReference type="PANTHER" id="PTHR43646">
    <property type="entry name" value="GLYCOSYLTRANSFERASE"/>
    <property type="match status" value="1"/>
</dbReference>
<dbReference type="AlphaFoldDB" id="A0AAW3V7E2"/>
<dbReference type="GO" id="GO:0016757">
    <property type="term" value="F:glycosyltransferase activity"/>
    <property type="evidence" value="ECO:0007669"/>
    <property type="project" value="UniProtKB-KW"/>
</dbReference>
<dbReference type="SUPFAM" id="SSF53448">
    <property type="entry name" value="Nucleotide-diphospho-sugar transferases"/>
    <property type="match status" value="1"/>
</dbReference>
<dbReference type="EMBL" id="JACIIK010000014">
    <property type="protein sequence ID" value="MBB6205782.1"/>
    <property type="molecule type" value="Genomic_DNA"/>
</dbReference>
<evidence type="ECO:0000256" key="4">
    <source>
        <dbReference type="ARBA" id="ARBA00022679"/>
    </source>
</evidence>
<evidence type="ECO:0000256" key="5">
    <source>
        <dbReference type="ARBA" id="ARBA00023136"/>
    </source>
</evidence>
<organism evidence="7 8">
    <name type="scientific">Paraburkholderia fungorum</name>
    <dbReference type="NCBI Taxonomy" id="134537"/>
    <lineage>
        <taxon>Bacteria</taxon>
        <taxon>Pseudomonadati</taxon>
        <taxon>Pseudomonadota</taxon>
        <taxon>Betaproteobacteria</taxon>
        <taxon>Burkholderiales</taxon>
        <taxon>Burkholderiaceae</taxon>
        <taxon>Paraburkholderia</taxon>
    </lineage>
</organism>
<name>A0AAW3V7E2_9BURK</name>
<evidence type="ECO:0000256" key="3">
    <source>
        <dbReference type="ARBA" id="ARBA00022676"/>
    </source>
</evidence>
<dbReference type="InterPro" id="IPR029044">
    <property type="entry name" value="Nucleotide-diphossugar_trans"/>
</dbReference>
<evidence type="ECO:0000313" key="7">
    <source>
        <dbReference type="EMBL" id="MBB6205782.1"/>
    </source>
</evidence>
<dbReference type="InterPro" id="IPR001173">
    <property type="entry name" value="Glyco_trans_2-like"/>
</dbReference>
<proteinExistence type="predicted"/>
<keyword evidence="4" id="KW-0808">Transferase</keyword>
<protein>
    <submittedName>
        <fullName evidence="7">Glycosyltransferase involved in cell wall biosynthesis</fullName>
    </submittedName>
</protein>
<keyword evidence="5" id="KW-0472">Membrane</keyword>
<dbReference type="Gene3D" id="3.90.550.10">
    <property type="entry name" value="Spore Coat Polysaccharide Biosynthesis Protein SpsA, Chain A"/>
    <property type="match status" value="1"/>
</dbReference>
<evidence type="ECO:0000256" key="1">
    <source>
        <dbReference type="ARBA" id="ARBA00004236"/>
    </source>
</evidence>
<dbReference type="PANTHER" id="PTHR43646:SF2">
    <property type="entry name" value="GLYCOSYLTRANSFERASE 2-LIKE DOMAIN-CONTAINING PROTEIN"/>
    <property type="match status" value="1"/>
</dbReference>
<dbReference type="GO" id="GO:0005886">
    <property type="term" value="C:plasma membrane"/>
    <property type="evidence" value="ECO:0007669"/>
    <property type="project" value="UniProtKB-SubCell"/>
</dbReference>
<dbReference type="Pfam" id="PF00535">
    <property type="entry name" value="Glycos_transf_2"/>
    <property type="match status" value="1"/>
</dbReference>
<accession>A0AAW3V7E2</accession>
<comment type="caution">
    <text evidence="7">The sequence shown here is derived from an EMBL/GenBank/DDBJ whole genome shotgun (WGS) entry which is preliminary data.</text>
</comment>
<dbReference type="RefSeq" id="WP_183801809.1">
    <property type="nucleotide sequence ID" value="NZ_JACIII010000015.1"/>
</dbReference>
<gene>
    <name evidence="7" type="ORF">GGD69_006677</name>
</gene>